<reference evidence="3 4" key="1">
    <citation type="journal article" date="2023" name="J. Hered.">
        <title>Chromosome-level genome of the wood stork (Mycteria americana) provides insight into avian chromosome evolution.</title>
        <authorList>
            <person name="Flamio R. Jr."/>
            <person name="Ramstad K.M."/>
        </authorList>
    </citation>
    <scope>NUCLEOTIDE SEQUENCE [LARGE SCALE GENOMIC DNA]</scope>
    <source>
        <strain evidence="3">JAX WOST 10</strain>
    </source>
</reference>
<dbReference type="GO" id="GO:0005856">
    <property type="term" value="C:cytoskeleton"/>
    <property type="evidence" value="ECO:0007669"/>
    <property type="project" value="TreeGrafter"/>
</dbReference>
<evidence type="ECO:0000256" key="2">
    <source>
        <dbReference type="SAM" id="Coils"/>
    </source>
</evidence>
<organism evidence="3 4">
    <name type="scientific">Mycteria americana</name>
    <name type="common">Wood stork</name>
    <dbReference type="NCBI Taxonomy" id="33587"/>
    <lineage>
        <taxon>Eukaryota</taxon>
        <taxon>Metazoa</taxon>
        <taxon>Chordata</taxon>
        <taxon>Craniata</taxon>
        <taxon>Vertebrata</taxon>
        <taxon>Euteleostomi</taxon>
        <taxon>Archelosauria</taxon>
        <taxon>Archosauria</taxon>
        <taxon>Dinosauria</taxon>
        <taxon>Saurischia</taxon>
        <taxon>Theropoda</taxon>
        <taxon>Coelurosauria</taxon>
        <taxon>Aves</taxon>
        <taxon>Neognathae</taxon>
        <taxon>Neoaves</taxon>
        <taxon>Aequornithes</taxon>
        <taxon>Ciconiiformes</taxon>
        <taxon>Ciconiidae</taxon>
        <taxon>Mycteria</taxon>
    </lineage>
</organism>
<protein>
    <recommendedName>
        <fullName evidence="5">Coiled-coil domain-containing protein 146</fullName>
    </recommendedName>
</protein>
<dbReference type="AlphaFoldDB" id="A0AAN7NMT2"/>
<comment type="caution">
    <text evidence="3">The sequence shown here is derived from an EMBL/GenBank/DDBJ whole genome shotgun (WGS) entry which is preliminary data.</text>
</comment>
<feature type="coiled-coil region" evidence="2">
    <location>
        <begin position="530"/>
        <end position="627"/>
    </location>
</feature>
<name>A0AAN7NMT2_MYCAM</name>
<dbReference type="PRINTS" id="PR01345">
    <property type="entry name" value="CERVTRCPTASE"/>
</dbReference>
<accession>A0AAN7NMT2</accession>
<keyword evidence="1 2" id="KW-0175">Coiled coil</keyword>
<keyword evidence="4" id="KW-1185">Reference proteome</keyword>
<dbReference type="PANTHER" id="PTHR32083">
    <property type="entry name" value="CILIA AND FLAGELLA-ASSOCIATED PROTEIN 58-RELATED"/>
    <property type="match status" value="1"/>
</dbReference>
<feature type="coiled-coil region" evidence="2">
    <location>
        <begin position="191"/>
        <end position="385"/>
    </location>
</feature>
<evidence type="ECO:0000313" key="3">
    <source>
        <dbReference type="EMBL" id="KAK4830278.1"/>
    </source>
</evidence>
<dbReference type="EMBL" id="JAUNZN010000001">
    <property type="protein sequence ID" value="KAK4830278.1"/>
    <property type="molecule type" value="Genomic_DNA"/>
</dbReference>
<sequence>MSFNKAKCKVLHLGHSNPMQRYRLGEEWLESCLAEKDLGVLVDSRLNMSQQCAQVAKKANGILACIKNTVASRSREVIVPLYLALVRPHLEYCVQFWAPHYKRDIEVLERVQRRATKLVKGLEHKSYEERLRELGLFSLEKRRLRGDLIALYSYLKGGCREVGVGLFSQVTSDRTRRNGLKLHQGSLQESEIQLLQEAKRLSVELEQQQHELERAEPFPEESSSEVSQIRQQLLSCQNEYNAIKEREYEIQFKMECLQEEKRLLENAYERIPKQREADKKMKKLKENCDELCKEVIQRKAEINAIKEDVSSKQKLMLIDKKEMEKLLEKQANLKDELVKILGVPAQLGKETEKMNWKKIDAEKKKEALNDQIEELHEISREKELAVLSDREALEDNLNKCVLEKKKQHDILIHKQTQKDRELRNLKKMELQRNMIYDSLERDKSQHNRLKLEAEAIPKSNGVLLERRRELQKEIEMTRRSLAEQEIMSDMDAHVLEECIAEEGRLFKEQEKCRDELSRLAHLTWLKVEEREQKSRDVQKAQIQLQNIIKEIKRKDLEIREYKKRKREIQKQLQGFAKMCDVTQNERNKCINLVHAAQQKASEIKNRVKLLGNEIENLRNTVITKERKLQKQHLKNRNNVAITASLKSDYCKIVQSMHEMKEKKKQRCLDLERLTKMVTRIEEETVQLRKKYERAVQQQNESGLLLRSREEELCILYEKINMQEMLCRNGDIEMQVMDEKIRFLKLKVAEKKRQIKLWFKALPVKNALDAHLVVLQIQYSQCKDRIKQMEEIFADPANESRKRDLGGKDPSAPELLKKIEQLEVELVQKEEKLLETDFLYEHVSRLMDRVRATAENGKQDTLLLAKRTNELQKKIKDRTQKMMALVAELSMKQALAIKLQQEMRDKEQFLMTVSSRIDHGLPPPKETENEWLKVLRNEKMQKDAAGARAKRAAEEEQAAAPSCVYTTAEQRPTAYIPDDEYSLPLPRPYGALAPFKPSEPGSNMRHFRKPIVKPIEI</sequence>
<proteinExistence type="predicted"/>
<feature type="coiled-coil region" evidence="2">
    <location>
        <begin position="670"/>
        <end position="697"/>
    </location>
</feature>
<gene>
    <name evidence="3" type="ORF">QYF61_009481</name>
</gene>
<dbReference type="PANTHER" id="PTHR32083:SF34">
    <property type="entry name" value="COILED-COIL DOMAIN-CONTAINING PROTEIN 146"/>
    <property type="match status" value="1"/>
</dbReference>
<evidence type="ECO:0000256" key="1">
    <source>
        <dbReference type="ARBA" id="ARBA00023054"/>
    </source>
</evidence>
<evidence type="ECO:0000313" key="4">
    <source>
        <dbReference type="Proteomes" id="UP001333110"/>
    </source>
</evidence>
<dbReference type="Proteomes" id="UP001333110">
    <property type="component" value="Unassembled WGS sequence"/>
</dbReference>
<evidence type="ECO:0008006" key="5">
    <source>
        <dbReference type="Google" id="ProtNLM"/>
    </source>
</evidence>